<accession>A0A0D0C178</accession>
<evidence type="ECO:0000256" key="1">
    <source>
        <dbReference type="SAM" id="MobiDB-lite"/>
    </source>
</evidence>
<dbReference type="OrthoDB" id="2686513at2759"/>
<feature type="compositionally biased region" description="Basic residues" evidence="1">
    <location>
        <begin position="189"/>
        <end position="198"/>
    </location>
</feature>
<dbReference type="HOGENOM" id="CLU_1378264_0_0_1"/>
<proteinExistence type="predicted"/>
<keyword evidence="2" id="KW-1133">Transmembrane helix</keyword>
<keyword evidence="2" id="KW-0812">Transmembrane</keyword>
<dbReference type="AlphaFoldDB" id="A0A0D0C178"/>
<feature type="transmembrane region" description="Helical" evidence="2">
    <location>
        <begin position="12"/>
        <end position="34"/>
    </location>
</feature>
<dbReference type="EMBL" id="KN834769">
    <property type="protein sequence ID" value="KIK61906.1"/>
    <property type="molecule type" value="Genomic_DNA"/>
</dbReference>
<name>A0A0D0C178_9AGAR</name>
<evidence type="ECO:0000256" key="2">
    <source>
        <dbReference type="SAM" id="Phobius"/>
    </source>
</evidence>
<keyword evidence="2" id="KW-0472">Membrane</keyword>
<sequence>MRIYAVYNRSRRVLTVLVSIGGILMALSLFSVFFGQSTQLEETPTGCHTQLSFTTSISTSPPSTKVSNANLLDRNCRSLGGFVPVRFNTRIKIPLMIIILPDGSAYFSVMTFANAINISLFYSPVPSVRASLTTISVTMMSRLIFNLHKIADSGLHTSHIATLQLGGHDASLPDLQLPHESAPLPTHSSSRHTHSFGH</sequence>
<reference evidence="3 4" key="1">
    <citation type="submission" date="2014-04" db="EMBL/GenBank/DDBJ databases">
        <title>Evolutionary Origins and Diversification of the Mycorrhizal Mutualists.</title>
        <authorList>
            <consortium name="DOE Joint Genome Institute"/>
            <consortium name="Mycorrhizal Genomics Consortium"/>
            <person name="Kohler A."/>
            <person name="Kuo A."/>
            <person name="Nagy L.G."/>
            <person name="Floudas D."/>
            <person name="Copeland A."/>
            <person name="Barry K.W."/>
            <person name="Cichocki N."/>
            <person name="Veneault-Fourrey C."/>
            <person name="LaButti K."/>
            <person name="Lindquist E.A."/>
            <person name="Lipzen A."/>
            <person name="Lundell T."/>
            <person name="Morin E."/>
            <person name="Murat C."/>
            <person name="Riley R."/>
            <person name="Ohm R."/>
            <person name="Sun H."/>
            <person name="Tunlid A."/>
            <person name="Henrissat B."/>
            <person name="Grigoriev I.V."/>
            <person name="Hibbett D.S."/>
            <person name="Martin F."/>
        </authorList>
    </citation>
    <scope>NUCLEOTIDE SEQUENCE [LARGE SCALE GENOMIC DNA]</scope>
    <source>
        <strain evidence="3 4">FD-317 M1</strain>
    </source>
</reference>
<evidence type="ECO:0000313" key="4">
    <source>
        <dbReference type="Proteomes" id="UP000053593"/>
    </source>
</evidence>
<organism evidence="3 4">
    <name type="scientific">Collybiopsis luxurians FD-317 M1</name>
    <dbReference type="NCBI Taxonomy" id="944289"/>
    <lineage>
        <taxon>Eukaryota</taxon>
        <taxon>Fungi</taxon>
        <taxon>Dikarya</taxon>
        <taxon>Basidiomycota</taxon>
        <taxon>Agaricomycotina</taxon>
        <taxon>Agaricomycetes</taxon>
        <taxon>Agaricomycetidae</taxon>
        <taxon>Agaricales</taxon>
        <taxon>Marasmiineae</taxon>
        <taxon>Omphalotaceae</taxon>
        <taxon>Collybiopsis</taxon>
        <taxon>Collybiopsis luxurians</taxon>
    </lineage>
</organism>
<protein>
    <submittedName>
        <fullName evidence="3">Uncharacterized protein</fullName>
    </submittedName>
</protein>
<evidence type="ECO:0000313" key="3">
    <source>
        <dbReference type="EMBL" id="KIK61906.1"/>
    </source>
</evidence>
<keyword evidence="4" id="KW-1185">Reference proteome</keyword>
<dbReference type="Proteomes" id="UP000053593">
    <property type="component" value="Unassembled WGS sequence"/>
</dbReference>
<gene>
    <name evidence="3" type="ORF">GYMLUDRAFT_243071</name>
</gene>
<feature type="region of interest" description="Disordered" evidence="1">
    <location>
        <begin position="176"/>
        <end position="198"/>
    </location>
</feature>